<gene>
    <name evidence="1" type="ORF">A2942_00200</name>
</gene>
<sequence length="161" mass="18431">MRVLPIIPPFIPGVDDIGIAEIPCADPTNEKGLLTWVHPLGTMRSGSLATFARTPDHEVGGHWHEEIPNKNPEKFILLDGTMVFTFEDAYGARRIERFEANALGRKILLTIPPFIIHWVKIESPVALYQEIQQEPFRLTDNWSEADWIRLKELVLRTRVKP</sequence>
<protein>
    <submittedName>
        <fullName evidence="1">Uncharacterized protein</fullName>
    </submittedName>
</protein>
<evidence type="ECO:0000313" key="2">
    <source>
        <dbReference type="Proteomes" id="UP000178534"/>
    </source>
</evidence>
<dbReference type="Proteomes" id="UP000178534">
    <property type="component" value="Unassembled WGS sequence"/>
</dbReference>
<name>A0A1G2DFY9_9BACT</name>
<dbReference type="InterPro" id="IPR011051">
    <property type="entry name" value="RmlC_Cupin_sf"/>
</dbReference>
<reference evidence="1 2" key="1">
    <citation type="journal article" date="2016" name="Nat. Commun.">
        <title>Thousands of microbial genomes shed light on interconnected biogeochemical processes in an aquifer system.</title>
        <authorList>
            <person name="Anantharaman K."/>
            <person name="Brown C.T."/>
            <person name="Hug L.A."/>
            <person name="Sharon I."/>
            <person name="Castelle C.J."/>
            <person name="Probst A.J."/>
            <person name="Thomas B.C."/>
            <person name="Singh A."/>
            <person name="Wilkins M.J."/>
            <person name="Karaoz U."/>
            <person name="Brodie E.L."/>
            <person name="Williams K.H."/>
            <person name="Hubbard S.S."/>
            <person name="Banfield J.F."/>
        </authorList>
    </citation>
    <scope>NUCLEOTIDE SEQUENCE [LARGE SCALE GENOMIC DNA]</scope>
</reference>
<evidence type="ECO:0000313" key="1">
    <source>
        <dbReference type="EMBL" id="OGZ12519.1"/>
    </source>
</evidence>
<comment type="caution">
    <text evidence="1">The sequence shown here is derived from an EMBL/GenBank/DDBJ whole genome shotgun (WGS) entry which is preliminary data.</text>
</comment>
<dbReference type="SUPFAM" id="SSF51182">
    <property type="entry name" value="RmlC-like cupins"/>
    <property type="match status" value="1"/>
</dbReference>
<dbReference type="AlphaFoldDB" id="A0A1G2DFY9"/>
<accession>A0A1G2DFY9</accession>
<proteinExistence type="predicted"/>
<dbReference type="EMBL" id="MHLP01000021">
    <property type="protein sequence ID" value="OGZ12519.1"/>
    <property type="molecule type" value="Genomic_DNA"/>
</dbReference>
<organism evidence="1 2">
    <name type="scientific">Candidatus Lloydbacteria bacterium RIFCSPLOWO2_01_FULL_50_20</name>
    <dbReference type="NCBI Taxonomy" id="1798665"/>
    <lineage>
        <taxon>Bacteria</taxon>
        <taxon>Candidatus Lloydiibacteriota</taxon>
    </lineage>
</organism>